<evidence type="ECO:0000256" key="4">
    <source>
        <dbReference type="SAM" id="Coils"/>
    </source>
</evidence>
<comment type="caution">
    <text evidence="7">The sequence shown here is derived from an EMBL/GenBank/DDBJ whole genome shotgun (WGS) entry which is preliminary data.</text>
</comment>
<dbReference type="GO" id="GO:0005737">
    <property type="term" value="C:cytoplasm"/>
    <property type="evidence" value="ECO:0007669"/>
    <property type="project" value="UniProtKB-SubCell"/>
</dbReference>
<gene>
    <name evidence="7" type="ORF">B7P43_G06746</name>
</gene>
<evidence type="ECO:0000256" key="5">
    <source>
        <dbReference type="SAM" id="MobiDB-lite"/>
    </source>
</evidence>
<dbReference type="AlphaFoldDB" id="A0A2J7RIE3"/>
<evidence type="ECO:0000256" key="1">
    <source>
        <dbReference type="ARBA" id="ARBA00004496"/>
    </source>
</evidence>
<name>A0A2J7RIE3_9NEOP</name>
<protein>
    <recommendedName>
        <fullName evidence="6">Cytohesin Ubiquitin Protein Inducing domain-containing protein</fullName>
    </recommendedName>
</protein>
<dbReference type="PANTHER" id="PTHR46079">
    <property type="entry name" value="FERM DOMAIN-CONTAINING PROTEIN 4"/>
    <property type="match status" value="1"/>
</dbReference>
<dbReference type="Pfam" id="PF11819">
    <property type="entry name" value="CUPID"/>
    <property type="match status" value="1"/>
</dbReference>
<feature type="compositionally biased region" description="Basic residues" evidence="5">
    <location>
        <begin position="158"/>
        <end position="167"/>
    </location>
</feature>
<feature type="domain" description="Cytohesin Ubiquitin Protein Inducing" evidence="6">
    <location>
        <begin position="14"/>
        <end position="123"/>
    </location>
</feature>
<keyword evidence="2" id="KW-0963">Cytoplasm</keyword>
<dbReference type="PANTHER" id="PTHR46079:SF2">
    <property type="entry name" value="FERM DOMAIN-CONTAINING PROTEIN"/>
    <property type="match status" value="1"/>
</dbReference>
<proteinExistence type="predicted"/>
<dbReference type="EMBL" id="NEVH01003502">
    <property type="protein sequence ID" value="PNF40600.1"/>
    <property type="molecule type" value="Genomic_DNA"/>
</dbReference>
<feature type="compositionally biased region" description="Polar residues" evidence="5">
    <location>
        <begin position="488"/>
        <end position="499"/>
    </location>
</feature>
<feature type="compositionally biased region" description="Basic and acidic residues" evidence="5">
    <location>
        <begin position="334"/>
        <end position="348"/>
    </location>
</feature>
<sequence>MSESEGRDQGRGSVQDMVATLQARREELQAKLNDRNRELKQLCIQEAELTGVLPPETPLEPGEIPPAFRRRVGTAFTYPENLINNNQLKSKEEETLTALELECKIQKGIAEAALGLANETTSSRAARRKHRLMYQQSRRRLIELEARLDLLQQSNKSQHPKQRKKPRPPLDSDVDCVDRDTGGDALSHDGGVSLSPLSPEAVAGETRRYWDIRHSATYDGLSRHAVRDMKGVHPQLQRHGSGGHFSGGLVTSLGTGSGHVHYIQQYATLGNELENHHPRLETGPTSSAVSTLPSNWMRHDQGLYTEVDSGMHLTHSPMPRYPVSHVLSQTQSRWHQERNRFGSLDRRKAPAPSHSSSSPCLETWSTEDLELQIHMPAYQGVMYGVSKYGHTSAQPSLLCPPVEMKQNRADEPHIQQVVQSTHSVSGGGGRALLPNQTYPEHSLGIDGRGGGLLRTQSLGSVDPQPTDTLNRKHKEKEWYETSLDADPSQATQESQSRPASSLRKRSPEPGGPATSDASSNLSRSSSNVSSEQHPRYRVHHVVTSRNETFDTVVPFELPKNHTVVQAGKWQPYREVTKPFEMADFYKYSTKFRKNQEMGRASQVPCPDSSQQQQQQQQQQSSYSTSSPGYQAQAHAFSGPGMCLNRGPHLESPTPQQKGKYKPLQPMTCQPLDPATRNLVVSPNASLDGSLVLGSEESLAAAFSTEMLAWYQDQNIPRSATLV</sequence>
<feature type="compositionally biased region" description="Polar residues" evidence="5">
    <location>
        <begin position="455"/>
        <end position="468"/>
    </location>
</feature>
<evidence type="ECO:0000313" key="7">
    <source>
        <dbReference type="EMBL" id="PNF40600.1"/>
    </source>
</evidence>
<evidence type="ECO:0000259" key="6">
    <source>
        <dbReference type="Pfam" id="PF11819"/>
    </source>
</evidence>
<evidence type="ECO:0000256" key="2">
    <source>
        <dbReference type="ARBA" id="ARBA00022490"/>
    </source>
</evidence>
<organism evidence="7 8">
    <name type="scientific">Cryptotermes secundus</name>
    <dbReference type="NCBI Taxonomy" id="105785"/>
    <lineage>
        <taxon>Eukaryota</taxon>
        <taxon>Metazoa</taxon>
        <taxon>Ecdysozoa</taxon>
        <taxon>Arthropoda</taxon>
        <taxon>Hexapoda</taxon>
        <taxon>Insecta</taxon>
        <taxon>Pterygota</taxon>
        <taxon>Neoptera</taxon>
        <taxon>Polyneoptera</taxon>
        <taxon>Dictyoptera</taxon>
        <taxon>Blattodea</taxon>
        <taxon>Blattoidea</taxon>
        <taxon>Termitoidae</taxon>
        <taxon>Kalotermitidae</taxon>
        <taxon>Cryptotermitinae</taxon>
        <taxon>Cryptotermes</taxon>
    </lineage>
</organism>
<dbReference type="InterPro" id="IPR021774">
    <property type="entry name" value="CUPID"/>
</dbReference>
<feature type="compositionally biased region" description="Low complexity" evidence="5">
    <location>
        <begin position="608"/>
        <end position="626"/>
    </location>
</feature>
<dbReference type="InterPro" id="IPR047176">
    <property type="entry name" value="FRMD4A/B"/>
</dbReference>
<feature type="region of interest" description="Disordered" evidence="5">
    <location>
        <begin position="331"/>
        <end position="361"/>
    </location>
</feature>
<accession>A0A2J7RIE3</accession>
<feature type="region of interest" description="Disordered" evidence="5">
    <location>
        <begin position="420"/>
        <end position="542"/>
    </location>
</feature>
<evidence type="ECO:0000256" key="3">
    <source>
        <dbReference type="ARBA" id="ARBA00023054"/>
    </source>
</evidence>
<feature type="coiled-coil region" evidence="4">
    <location>
        <begin position="11"/>
        <end position="45"/>
    </location>
</feature>
<dbReference type="Proteomes" id="UP000235965">
    <property type="component" value="Unassembled WGS sequence"/>
</dbReference>
<dbReference type="STRING" id="105785.A0A2J7RIE3"/>
<dbReference type="GO" id="GO:0090162">
    <property type="term" value="P:establishment of epithelial cell polarity"/>
    <property type="evidence" value="ECO:0007669"/>
    <property type="project" value="InterPro"/>
</dbReference>
<feature type="compositionally biased region" description="Low complexity" evidence="5">
    <location>
        <begin position="515"/>
        <end position="530"/>
    </location>
</feature>
<keyword evidence="8" id="KW-1185">Reference proteome</keyword>
<reference evidence="7 8" key="1">
    <citation type="submission" date="2017-12" db="EMBL/GenBank/DDBJ databases">
        <title>Hemimetabolous genomes reveal molecular basis of termite eusociality.</title>
        <authorList>
            <person name="Harrison M.C."/>
            <person name="Jongepier E."/>
            <person name="Robertson H.M."/>
            <person name="Arning N."/>
            <person name="Bitard-Feildel T."/>
            <person name="Chao H."/>
            <person name="Childers C.P."/>
            <person name="Dinh H."/>
            <person name="Doddapaneni H."/>
            <person name="Dugan S."/>
            <person name="Gowin J."/>
            <person name="Greiner C."/>
            <person name="Han Y."/>
            <person name="Hu H."/>
            <person name="Hughes D.S.T."/>
            <person name="Huylmans A.-K."/>
            <person name="Kemena C."/>
            <person name="Kremer L.P.M."/>
            <person name="Lee S.L."/>
            <person name="Lopez-Ezquerra A."/>
            <person name="Mallet L."/>
            <person name="Monroy-Kuhn J.M."/>
            <person name="Moser A."/>
            <person name="Murali S.C."/>
            <person name="Muzny D.M."/>
            <person name="Otani S."/>
            <person name="Piulachs M.-D."/>
            <person name="Poelchau M."/>
            <person name="Qu J."/>
            <person name="Schaub F."/>
            <person name="Wada-Katsumata A."/>
            <person name="Worley K.C."/>
            <person name="Xie Q."/>
            <person name="Ylla G."/>
            <person name="Poulsen M."/>
            <person name="Gibbs R.A."/>
            <person name="Schal C."/>
            <person name="Richards S."/>
            <person name="Belles X."/>
            <person name="Korb J."/>
            <person name="Bornberg-Bauer E."/>
        </authorList>
    </citation>
    <scope>NUCLEOTIDE SEQUENCE [LARGE SCALE GENOMIC DNA]</scope>
    <source>
        <tissue evidence="7">Whole body</tissue>
    </source>
</reference>
<feature type="region of interest" description="Disordered" evidence="5">
    <location>
        <begin position="152"/>
        <end position="199"/>
    </location>
</feature>
<feature type="region of interest" description="Disordered" evidence="5">
    <location>
        <begin position="595"/>
        <end position="663"/>
    </location>
</feature>
<evidence type="ECO:0000313" key="8">
    <source>
        <dbReference type="Proteomes" id="UP000235965"/>
    </source>
</evidence>
<dbReference type="OrthoDB" id="10063592at2759"/>
<dbReference type="InParanoid" id="A0A2J7RIE3"/>
<feature type="compositionally biased region" description="Low complexity" evidence="5">
    <location>
        <begin position="350"/>
        <end position="359"/>
    </location>
</feature>
<keyword evidence="3 4" id="KW-0175">Coiled coil</keyword>
<comment type="subcellular location">
    <subcellularLocation>
        <location evidence="1">Cytoplasm</location>
    </subcellularLocation>
</comment>